<evidence type="ECO:0000256" key="2">
    <source>
        <dbReference type="ARBA" id="ARBA00022741"/>
    </source>
</evidence>
<dbReference type="SUPFAM" id="SSF56112">
    <property type="entry name" value="Protein kinase-like (PK-like)"/>
    <property type="match status" value="1"/>
</dbReference>
<comment type="caution">
    <text evidence="8">The sequence shown here is derived from an EMBL/GenBank/DDBJ whole genome shotgun (WGS) entry which is preliminary data.</text>
</comment>
<dbReference type="InterPro" id="IPR011009">
    <property type="entry name" value="Kinase-like_dom_sf"/>
</dbReference>
<dbReference type="InterPro" id="IPR008271">
    <property type="entry name" value="Ser/Thr_kinase_AS"/>
</dbReference>
<feature type="compositionally biased region" description="Pro residues" evidence="6">
    <location>
        <begin position="324"/>
        <end position="337"/>
    </location>
</feature>
<dbReference type="InterPro" id="IPR000719">
    <property type="entry name" value="Prot_kinase_dom"/>
</dbReference>
<keyword evidence="9" id="KW-1185">Reference proteome</keyword>
<dbReference type="PROSITE" id="PS00108">
    <property type="entry name" value="PROTEIN_KINASE_ST"/>
    <property type="match status" value="1"/>
</dbReference>
<evidence type="ECO:0000256" key="1">
    <source>
        <dbReference type="ARBA" id="ARBA00022679"/>
    </source>
</evidence>
<keyword evidence="4 5" id="KW-0067">ATP-binding</keyword>
<keyword evidence="1" id="KW-0808">Transferase</keyword>
<dbReference type="Pfam" id="PF00069">
    <property type="entry name" value="Pkinase"/>
    <property type="match status" value="1"/>
</dbReference>
<feature type="region of interest" description="Disordered" evidence="6">
    <location>
        <begin position="443"/>
        <end position="488"/>
    </location>
</feature>
<evidence type="ECO:0000313" key="8">
    <source>
        <dbReference type="EMBL" id="RCG20832.1"/>
    </source>
</evidence>
<keyword evidence="3 8" id="KW-0418">Kinase</keyword>
<dbReference type="PANTHER" id="PTHR43289:SF34">
    <property type="entry name" value="SERINE_THREONINE-PROTEIN KINASE YBDM-RELATED"/>
    <property type="match status" value="1"/>
</dbReference>
<evidence type="ECO:0000256" key="6">
    <source>
        <dbReference type="SAM" id="MobiDB-lite"/>
    </source>
</evidence>
<feature type="region of interest" description="Disordered" evidence="6">
    <location>
        <begin position="322"/>
        <end position="408"/>
    </location>
</feature>
<dbReference type="GO" id="GO:0004674">
    <property type="term" value="F:protein serine/threonine kinase activity"/>
    <property type="evidence" value="ECO:0007669"/>
    <property type="project" value="UniProtKB-KW"/>
</dbReference>
<evidence type="ECO:0000259" key="7">
    <source>
        <dbReference type="PROSITE" id="PS50011"/>
    </source>
</evidence>
<dbReference type="Gene3D" id="3.30.200.20">
    <property type="entry name" value="Phosphorylase Kinase, domain 1"/>
    <property type="match status" value="1"/>
</dbReference>
<sequence>MQPLEPEDPQSLGEYRLLRRLGAGGMGRVYLARSTSGRTVAVKVVHPHHAVDEEFRHRFRREVASARRVGGAWTAPVLDADTDGPTPWVATGYVAGPSLAQAVTEHGPLPESTVRAVGAGLAEALDHVHGLGLVHRDVKPSNVLLTLDGPRLIDFGIARAKDGTASLTSSGVSVGSPGYMAPEQILGEQVAGATDVFALGAVLVYAATGEAPFPGDSSAALLYHVVHGEARLDGLPDGLRETVTRALSKDPGVRPSTGGLAGELAGTAGGAAGLVRSGWLPGPIVEQVSRRAVELLELEPQAPRGSGPVPFTTPAYGPAAGLVPPAPVPPPSTPPAAAPGAGFGPPDPSFGEAVAHPATEAAPPGSAPPSAPTDPAGPPSGRPGRGGLVIERGAGAPAPGEDGAGARRGRRVSCTLVLSLACVVAAALFGTYFAGILPGTGGSGHDNSAEPPPKDDPPQKGSDGGGSSGGSDKDPPAGGGGPATVPKGFLGKWRGDLYSERGIPVGTLTVTIKQGGKGDTVATGTAELGGTECSSEWVLVSASGKRMVADASGSEPTSPLCAPGSPDEEFTLRENGRLRLQTHGDGNGDASGTLRKIG</sequence>
<evidence type="ECO:0000313" key="9">
    <source>
        <dbReference type="Proteomes" id="UP000252914"/>
    </source>
</evidence>
<dbReference type="PANTHER" id="PTHR43289">
    <property type="entry name" value="MITOGEN-ACTIVATED PROTEIN KINASE KINASE KINASE 20-RELATED"/>
    <property type="match status" value="1"/>
</dbReference>
<feature type="compositionally biased region" description="Pro residues" evidence="6">
    <location>
        <begin position="365"/>
        <end position="381"/>
    </location>
</feature>
<gene>
    <name evidence="8" type="ORF">DTL70_21445</name>
</gene>
<proteinExistence type="predicted"/>
<reference evidence="8 9" key="1">
    <citation type="submission" date="2018-06" db="EMBL/GenBank/DDBJ databases">
        <title>Streptomyces reniochalinae sp. nov. and Streptomyces diacarnus sp. nov. from marine sponges.</title>
        <authorList>
            <person name="Li L."/>
        </authorList>
    </citation>
    <scope>NUCLEOTIDE SEQUENCE [LARGE SCALE GENOMIC DNA]</scope>
    <source>
        <strain evidence="8 9">LHW51701</strain>
    </source>
</reference>
<feature type="binding site" evidence="5">
    <location>
        <position position="43"/>
    </location>
    <ligand>
        <name>ATP</name>
        <dbReference type="ChEBI" id="CHEBI:30616"/>
    </ligand>
</feature>
<dbReference type="RefSeq" id="WP_114023578.1">
    <property type="nucleotide sequence ID" value="NZ_QOIN01000047.1"/>
</dbReference>
<feature type="domain" description="Protein kinase" evidence="7">
    <location>
        <begin position="15"/>
        <end position="280"/>
    </location>
</feature>
<dbReference type="Proteomes" id="UP000252914">
    <property type="component" value="Unassembled WGS sequence"/>
</dbReference>
<dbReference type="SMART" id="SM00220">
    <property type="entry name" value="S_TKc"/>
    <property type="match status" value="1"/>
</dbReference>
<dbReference type="EMBL" id="QOIN01000047">
    <property type="protein sequence ID" value="RCG20832.1"/>
    <property type="molecule type" value="Genomic_DNA"/>
</dbReference>
<accession>A0A367ET22</accession>
<evidence type="ECO:0000256" key="3">
    <source>
        <dbReference type="ARBA" id="ARBA00022777"/>
    </source>
</evidence>
<keyword evidence="2 5" id="KW-0547">Nucleotide-binding</keyword>
<protein>
    <submittedName>
        <fullName evidence="8">Serine/threonine protein kinase</fullName>
    </submittedName>
</protein>
<dbReference type="InterPro" id="IPR017441">
    <property type="entry name" value="Protein_kinase_ATP_BS"/>
</dbReference>
<feature type="region of interest" description="Disordered" evidence="6">
    <location>
        <begin position="578"/>
        <end position="598"/>
    </location>
</feature>
<dbReference type="PROSITE" id="PS50011">
    <property type="entry name" value="PROTEIN_KINASE_DOM"/>
    <property type="match status" value="1"/>
</dbReference>
<dbReference type="AlphaFoldDB" id="A0A367ET22"/>
<evidence type="ECO:0000256" key="5">
    <source>
        <dbReference type="PROSITE-ProRule" id="PRU10141"/>
    </source>
</evidence>
<feature type="compositionally biased region" description="Low complexity" evidence="6">
    <location>
        <begin position="391"/>
        <end position="401"/>
    </location>
</feature>
<dbReference type="Gene3D" id="1.10.510.10">
    <property type="entry name" value="Transferase(Phosphotransferase) domain 1"/>
    <property type="match status" value="1"/>
</dbReference>
<keyword evidence="8" id="KW-0723">Serine/threonine-protein kinase</keyword>
<evidence type="ECO:0000256" key="4">
    <source>
        <dbReference type="ARBA" id="ARBA00022840"/>
    </source>
</evidence>
<organism evidence="8 9">
    <name type="scientific">Streptomyces diacarni</name>
    <dbReference type="NCBI Taxonomy" id="2800381"/>
    <lineage>
        <taxon>Bacteria</taxon>
        <taxon>Bacillati</taxon>
        <taxon>Actinomycetota</taxon>
        <taxon>Actinomycetes</taxon>
        <taxon>Kitasatosporales</taxon>
        <taxon>Streptomycetaceae</taxon>
        <taxon>Streptomyces</taxon>
    </lineage>
</organism>
<dbReference type="CDD" id="cd14014">
    <property type="entry name" value="STKc_PknB_like"/>
    <property type="match status" value="1"/>
</dbReference>
<name>A0A367ET22_9ACTN</name>
<dbReference type="GO" id="GO:0005524">
    <property type="term" value="F:ATP binding"/>
    <property type="evidence" value="ECO:0007669"/>
    <property type="project" value="UniProtKB-UniRule"/>
</dbReference>
<dbReference type="PROSITE" id="PS00107">
    <property type="entry name" value="PROTEIN_KINASE_ATP"/>
    <property type="match status" value="1"/>
</dbReference>